<feature type="domain" description="AbiEi antitoxin N-terminal" evidence="1">
    <location>
        <begin position="12"/>
        <end position="50"/>
    </location>
</feature>
<proteinExistence type="predicted"/>
<accession>A0A4R7TGN9</accession>
<dbReference type="OrthoDB" id="9789781at2"/>
<dbReference type="EMBL" id="SOCE01000001">
    <property type="protein sequence ID" value="TDU90668.1"/>
    <property type="molecule type" value="Genomic_DNA"/>
</dbReference>
<comment type="caution">
    <text evidence="2">The sequence shown here is derived from an EMBL/GenBank/DDBJ whole genome shotgun (WGS) entry which is preliminary data.</text>
</comment>
<dbReference type="RefSeq" id="WP_133980553.1">
    <property type="nucleotide sequence ID" value="NZ_SOCE01000001.1"/>
</dbReference>
<organism evidence="2 3">
    <name type="scientific">Kribbella voronezhensis</name>
    <dbReference type="NCBI Taxonomy" id="2512212"/>
    <lineage>
        <taxon>Bacteria</taxon>
        <taxon>Bacillati</taxon>
        <taxon>Actinomycetota</taxon>
        <taxon>Actinomycetes</taxon>
        <taxon>Propionibacteriales</taxon>
        <taxon>Kribbellaceae</taxon>
        <taxon>Kribbella</taxon>
    </lineage>
</organism>
<dbReference type="Pfam" id="PF13338">
    <property type="entry name" value="AbiEi_4"/>
    <property type="match status" value="1"/>
</dbReference>
<evidence type="ECO:0000313" key="3">
    <source>
        <dbReference type="Proteomes" id="UP000295151"/>
    </source>
</evidence>
<evidence type="ECO:0000259" key="1">
    <source>
        <dbReference type="Pfam" id="PF13338"/>
    </source>
</evidence>
<evidence type="ECO:0000313" key="2">
    <source>
        <dbReference type="EMBL" id="TDU90668.1"/>
    </source>
</evidence>
<dbReference type="AlphaFoldDB" id="A0A4R7TGN9"/>
<keyword evidence="3" id="KW-1185">Reference proteome</keyword>
<dbReference type="Proteomes" id="UP000295151">
    <property type="component" value="Unassembled WGS sequence"/>
</dbReference>
<name>A0A4R7TGN9_9ACTN</name>
<reference evidence="2 3" key="1">
    <citation type="submission" date="2019-03" db="EMBL/GenBank/DDBJ databases">
        <title>Genomic Encyclopedia of Type Strains, Phase III (KMG-III): the genomes of soil and plant-associated and newly described type strains.</title>
        <authorList>
            <person name="Whitman W."/>
        </authorList>
    </citation>
    <scope>NUCLEOTIDE SEQUENCE [LARGE SCALE GENOMIC DNA]</scope>
    <source>
        <strain evidence="2 3">VKM Ac-2575</strain>
    </source>
</reference>
<sequence>MAATARRRATADLPDTFTAARARTSGLSRRQLYTLRNHGSIEPLARGLYRKRDAPAADLDLIAAARKAPLATLCLTTALARHGLTDAIPATNDIAIPRGTRRPAINAPIQWHSFDAATFELGRGSVELDETTSIGIYSAERSIVDAFRTRGLEGHELGYEALRRWLRRPGSQPGELLDLANRLPRASGPLRHALEVLL</sequence>
<protein>
    <submittedName>
        <fullName evidence="2">Putative AbiEi antitoxin of type IV toxin-antitoxin system</fullName>
    </submittedName>
</protein>
<dbReference type="InterPro" id="IPR025159">
    <property type="entry name" value="AbiEi_N"/>
</dbReference>
<gene>
    <name evidence="2" type="ORF">EV138_4260</name>
</gene>